<comment type="caution">
    <text evidence="2">The sequence shown here is derived from an EMBL/GenBank/DDBJ whole genome shotgun (WGS) entry which is preliminary data.</text>
</comment>
<evidence type="ECO:0000313" key="2">
    <source>
        <dbReference type="EMBL" id="MCB4820124.1"/>
    </source>
</evidence>
<dbReference type="AlphaFoldDB" id="A0A9X1IAC8"/>
<sequence length="359" mass="39884">MIWPFSRPEPPREAKAIALARRIEDLRAERDRLPERRWFGRDQARAGRDLEALRREMIALLQAGPLVAARDRLRAAEAALRDAQAAEMLLREQAGARPPAWDPEAQRAAEAVAAADHALDLARDGLRDAFAAAEVPLTAEQLEALALLPGGDDDIALIASVASLREVMRTLESLLPDRPEPEAVARYYGYAVLFLETLLAVQEQVVARIREEHVPAIQARQAETRALLRETAKLRSGERDAARRALLDANEAAQRNALAAIAIAQERFRQKLQRLGQAVSRTRADLALARNTHETVRVTQDLARRLRRTDQLFDELTKLSLPDVLPFAGDEIRAELLRMSNRLVAGGERAGPARPRRGA</sequence>
<accession>A0A9X1IAC8</accession>
<name>A0A9X1IAC8_9PROT</name>
<dbReference type="Proteomes" id="UP001139311">
    <property type="component" value="Unassembled WGS sequence"/>
</dbReference>
<dbReference type="EMBL" id="JAJAQI010000001">
    <property type="protein sequence ID" value="MCB4820124.1"/>
    <property type="molecule type" value="Genomic_DNA"/>
</dbReference>
<feature type="coiled-coil region" evidence="1">
    <location>
        <begin position="66"/>
        <end position="93"/>
    </location>
</feature>
<evidence type="ECO:0000256" key="1">
    <source>
        <dbReference type="SAM" id="Coils"/>
    </source>
</evidence>
<dbReference type="RefSeq" id="WP_226602932.1">
    <property type="nucleotide sequence ID" value="NZ_JAJAQI010000001.1"/>
</dbReference>
<evidence type="ECO:0000313" key="3">
    <source>
        <dbReference type="Proteomes" id="UP001139311"/>
    </source>
</evidence>
<organism evidence="2 3">
    <name type="scientific">Roseicella aerolata</name>
    <dbReference type="NCBI Taxonomy" id="2883479"/>
    <lineage>
        <taxon>Bacteria</taxon>
        <taxon>Pseudomonadati</taxon>
        <taxon>Pseudomonadota</taxon>
        <taxon>Alphaproteobacteria</taxon>
        <taxon>Acetobacterales</taxon>
        <taxon>Roseomonadaceae</taxon>
        <taxon>Roseicella</taxon>
    </lineage>
</organism>
<reference evidence="2" key="1">
    <citation type="submission" date="2021-10" db="EMBL/GenBank/DDBJ databases">
        <title>Roseicella aerolatum sp. nov., isolated from aerosols of e-waste dismantling site.</title>
        <authorList>
            <person name="Qin T."/>
        </authorList>
    </citation>
    <scope>NUCLEOTIDE SEQUENCE</scope>
    <source>
        <strain evidence="2">GB24</strain>
    </source>
</reference>
<keyword evidence="1" id="KW-0175">Coiled coil</keyword>
<proteinExistence type="predicted"/>
<gene>
    <name evidence="2" type="ORF">LHA35_00065</name>
</gene>
<protein>
    <submittedName>
        <fullName evidence="2">Uncharacterized protein</fullName>
    </submittedName>
</protein>
<keyword evidence="3" id="KW-1185">Reference proteome</keyword>